<feature type="domain" description="EF-hand" evidence="29">
    <location>
        <begin position="372"/>
        <end position="407"/>
    </location>
</feature>
<keyword evidence="19" id="KW-0969">Cilium</keyword>
<evidence type="ECO:0000256" key="17">
    <source>
        <dbReference type="ARBA" id="ARBA00022846"/>
    </source>
</evidence>
<evidence type="ECO:0000256" key="11">
    <source>
        <dbReference type="ARBA" id="ARBA00022723"/>
    </source>
</evidence>
<dbReference type="InterPro" id="IPR000719">
    <property type="entry name" value="Prot_kinase_dom"/>
</dbReference>
<evidence type="ECO:0000256" key="22">
    <source>
        <dbReference type="ARBA" id="ARBA00023288"/>
    </source>
</evidence>
<keyword evidence="10" id="KW-0519">Myristate</keyword>
<evidence type="ECO:0000256" key="27">
    <source>
        <dbReference type="ARBA" id="ARBA00068067"/>
    </source>
</evidence>
<evidence type="ECO:0000256" key="6">
    <source>
        <dbReference type="ARBA" id="ARBA00022475"/>
    </source>
</evidence>
<keyword evidence="22" id="KW-0449">Lipoprotein</keyword>
<dbReference type="SMART" id="SM00054">
    <property type="entry name" value="EFh"/>
    <property type="match status" value="4"/>
</dbReference>
<dbReference type="Pfam" id="PF00069">
    <property type="entry name" value="Pkinase"/>
    <property type="match status" value="1"/>
</dbReference>
<keyword evidence="8" id="KW-0723">Serine/threonine-protein kinase</keyword>
<evidence type="ECO:0000256" key="15">
    <source>
        <dbReference type="ARBA" id="ARBA00022837"/>
    </source>
</evidence>
<organism evidence="30 31">
    <name type="scientific">Paramecium primaurelia</name>
    <dbReference type="NCBI Taxonomy" id="5886"/>
    <lineage>
        <taxon>Eukaryota</taxon>
        <taxon>Sar</taxon>
        <taxon>Alveolata</taxon>
        <taxon>Ciliophora</taxon>
        <taxon>Intramacronucleata</taxon>
        <taxon>Oligohymenophorea</taxon>
        <taxon>Peniculida</taxon>
        <taxon>Parameciidae</taxon>
        <taxon>Paramecium</taxon>
    </lineage>
</organism>
<comment type="similarity">
    <text evidence="23">Belongs to the protein kinase superfamily. Ser/Thr protein kinase family. CDPK subfamily.</text>
</comment>
<feature type="domain" description="EF-hand" evidence="29">
    <location>
        <begin position="482"/>
        <end position="510"/>
    </location>
</feature>
<protein>
    <recommendedName>
        <fullName evidence="27">Calcium-dependent protein kinase 1</fullName>
        <ecNumber evidence="5">2.7.11.1</ecNumber>
    </recommendedName>
</protein>
<feature type="domain" description="EF-hand" evidence="29">
    <location>
        <begin position="445"/>
        <end position="480"/>
    </location>
</feature>
<evidence type="ECO:0000313" key="30">
    <source>
        <dbReference type="EMBL" id="CAD8076539.1"/>
    </source>
</evidence>
<evidence type="ECO:0000256" key="2">
    <source>
        <dbReference type="ARBA" id="ARBA00004230"/>
    </source>
</evidence>
<keyword evidence="14" id="KW-0418">Kinase</keyword>
<keyword evidence="18" id="KW-1043">Host membrane</keyword>
<evidence type="ECO:0000256" key="26">
    <source>
        <dbReference type="ARBA" id="ARBA00060437"/>
    </source>
</evidence>
<dbReference type="GO" id="GO:0005886">
    <property type="term" value="C:plasma membrane"/>
    <property type="evidence" value="ECO:0007669"/>
    <property type="project" value="UniProtKB-SubCell"/>
</dbReference>
<comment type="catalytic activity">
    <reaction evidence="25">
        <text>L-seryl-[protein] + ATP = O-phospho-L-seryl-[protein] + ADP + H(+)</text>
        <dbReference type="Rhea" id="RHEA:17989"/>
        <dbReference type="Rhea" id="RHEA-COMP:9863"/>
        <dbReference type="Rhea" id="RHEA-COMP:11604"/>
        <dbReference type="ChEBI" id="CHEBI:15378"/>
        <dbReference type="ChEBI" id="CHEBI:29999"/>
        <dbReference type="ChEBI" id="CHEBI:30616"/>
        <dbReference type="ChEBI" id="CHEBI:83421"/>
        <dbReference type="ChEBI" id="CHEBI:456216"/>
        <dbReference type="EC" id="2.7.11.1"/>
    </reaction>
</comment>
<keyword evidence="13" id="KW-0547">Nucleotide-binding</keyword>
<keyword evidence="9" id="KW-0808">Transferase</keyword>
<evidence type="ECO:0000256" key="14">
    <source>
        <dbReference type="ARBA" id="ARBA00022777"/>
    </source>
</evidence>
<evidence type="ECO:0000256" key="9">
    <source>
        <dbReference type="ARBA" id="ARBA00022679"/>
    </source>
</evidence>
<keyword evidence="17" id="KW-0282">Flagellum</keyword>
<evidence type="ECO:0000259" key="28">
    <source>
        <dbReference type="PROSITE" id="PS50011"/>
    </source>
</evidence>
<dbReference type="PROSITE" id="PS00018">
    <property type="entry name" value="EF_HAND_1"/>
    <property type="match status" value="3"/>
</dbReference>
<dbReference type="EC" id="2.7.11.1" evidence="5"/>
<dbReference type="FunFam" id="1.10.510.10:FF:000398">
    <property type="entry name" value="Calcium-dependent protein kinase 1"/>
    <property type="match status" value="1"/>
</dbReference>
<evidence type="ECO:0000256" key="1">
    <source>
        <dbReference type="ARBA" id="ARBA00001946"/>
    </source>
</evidence>
<dbReference type="GO" id="GO:0020005">
    <property type="term" value="C:symbiont-containing vacuole membrane"/>
    <property type="evidence" value="ECO:0007669"/>
    <property type="project" value="UniProtKB-SubCell"/>
</dbReference>
<dbReference type="PANTHER" id="PTHR24349">
    <property type="entry name" value="SERINE/THREONINE-PROTEIN KINASE"/>
    <property type="match status" value="1"/>
</dbReference>
<dbReference type="InterPro" id="IPR002048">
    <property type="entry name" value="EF_hand_dom"/>
</dbReference>
<evidence type="ECO:0000259" key="29">
    <source>
        <dbReference type="PROSITE" id="PS50222"/>
    </source>
</evidence>
<reference evidence="30" key="1">
    <citation type="submission" date="2021-01" db="EMBL/GenBank/DDBJ databases">
        <authorList>
            <consortium name="Genoscope - CEA"/>
            <person name="William W."/>
        </authorList>
    </citation>
    <scope>NUCLEOTIDE SEQUENCE</scope>
</reference>
<proteinExistence type="inferred from homology"/>
<dbReference type="InterPro" id="IPR018247">
    <property type="entry name" value="EF_Hand_1_Ca_BS"/>
</dbReference>
<dbReference type="FunFam" id="3.30.200.20:FF:000315">
    <property type="entry name" value="Calcium-dependent protein kinase 3"/>
    <property type="match status" value="1"/>
</dbReference>
<evidence type="ECO:0000256" key="13">
    <source>
        <dbReference type="ARBA" id="ARBA00022741"/>
    </source>
</evidence>
<comment type="cofactor">
    <cofactor evidence="1">
        <name>Mg(2+)</name>
        <dbReference type="ChEBI" id="CHEBI:18420"/>
    </cofactor>
</comment>
<evidence type="ECO:0000256" key="7">
    <source>
        <dbReference type="ARBA" id="ARBA00022511"/>
    </source>
</evidence>
<evidence type="ECO:0000256" key="4">
    <source>
        <dbReference type="ARBA" id="ARBA00004425"/>
    </source>
</evidence>
<keyword evidence="20" id="KW-0564">Palmitate</keyword>
<keyword evidence="16" id="KW-0067">ATP-binding</keyword>
<dbReference type="Pfam" id="PF13499">
    <property type="entry name" value="EF-hand_7"/>
    <property type="match status" value="2"/>
</dbReference>
<dbReference type="GO" id="GO:0004674">
    <property type="term" value="F:protein serine/threonine kinase activity"/>
    <property type="evidence" value="ECO:0007669"/>
    <property type="project" value="UniProtKB-KW"/>
</dbReference>
<dbReference type="InterPro" id="IPR050205">
    <property type="entry name" value="CDPK_Ser/Thr_kinases"/>
</dbReference>
<evidence type="ECO:0000256" key="5">
    <source>
        <dbReference type="ARBA" id="ARBA00012513"/>
    </source>
</evidence>
<keyword evidence="7" id="KW-1032">Host cell membrane</keyword>
<comment type="caution">
    <text evidence="30">The sequence shown here is derived from an EMBL/GenBank/DDBJ whole genome shotgun (WGS) entry which is preliminary data.</text>
</comment>
<keyword evidence="11" id="KW-0479">Metal-binding</keyword>
<keyword evidence="15" id="KW-0106">Calcium</keyword>
<keyword evidence="6" id="KW-1003">Cell membrane</keyword>
<evidence type="ECO:0000256" key="12">
    <source>
        <dbReference type="ARBA" id="ARBA00022737"/>
    </source>
</evidence>
<name>A0A8S1M9Q2_PARPR</name>
<dbReference type="GO" id="GO:0020002">
    <property type="term" value="C:host cell plasma membrane"/>
    <property type="evidence" value="ECO:0007669"/>
    <property type="project" value="UniProtKB-SubCell"/>
</dbReference>
<dbReference type="EMBL" id="CAJJDM010000057">
    <property type="protein sequence ID" value="CAD8076539.1"/>
    <property type="molecule type" value="Genomic_DNA"/>
</dbReference>
<feature type="domain" description="Protein kinase" evidence="28">
    <location>
        <begin position="70"/>
        <end position="326"/>
    </location>
</feature>
<evidence type="ECO:0000256" key="20">
    <source>
        <dbReference type="ARBA" id="ARBA00023139"/>
    </source>
</evidence>
<dbReference type="GO" id="GO:0005509">
    <property type="term" value="F:calcium ion binding"/>
    <property type="evidence" value="ECO:0007669"/>
    <property type="project" value="InterPro"/>
</dbReference>
<keyword evidence="18" id="KW-0472">Membrane</keyword>
<evidence type="ECO:0000256" key="10">
    <source>
        <dbReference type="ARBA" id="ARBA00022707"/>
    </source>
</evidence>
<dbReference type="AlphaFoldDB" id="A0A8S1M9Q2"/>
<dbReference type="PROSITE" id="PS50222">
    <property type="entry name" value="EF_HAND_2"/>
    <property type="match status" value="3"/>
</dbReference>
<comment type="catalytic activity">
    <reaction evidence="24">
        <text>L-threonyl-[protein] + ATP = O-phospho-L-threonyl-[protein] + ADP + H(+)</text>
        <dbReference type="Rhea" id="RHEA:46608"/>
        <dbReference type="Rhea" id="RHEA-COMP:11060"/>
        <dbReference type="Rhea" id="RHEA-COMP:11605"/>
        <dbReference type="ChEBI" id="CHEBI:15378"/>
        <dbReference type="ChEBI" id="CHEBI:30013"/>
        <dbReference type="ChEBI" id="CHEBI:30616"/>
        <dbReference type="ChEBI" id="CHEBI:61977"/>
        <dbReference type="ChEBI" id="CHEBI:456216"/>
        <dbReference type="EC" id="2.7.11.1"/>
    </reaction>
</comment>
<evidence type="ECO:0000256" key="25">
    <source>
        <dbReference type="ARBA" id="ARBA00048679"/>
    </source>
</evidence>
<keyword evidence="12" id="KW-0677">Repeat</keyword>
<keyword evidence="31" id="KW-1185">Reference proteome</keyword>
<dbReference type="GO" id="GO:0031514">
    <property type="term" value="C:motile cilium"/>
    <property type="evidence" value="ECO:0007669"/>
    <property type="project" value="UniProtKB-SubCell"/>
</dbReference>
<evidence type="ECO:0000256" key="3">
    <source>
        <dbReference type="ARBA" id="ARBA00004342"/>
    </source>
</evidence>
<comment type="subcellular location">
    <subcellularLocation>
        <location evidence="3">Cell membrane</location>
        <topology evidence="3">Lipid-anchor</topology>
        <orientation evidence="3">Cytoplasmic side</orientation>
    </subcellularLocation>
    <subcellularLocation>
        <location evidence="2">Cell projection</location>
        <location evidence="2">Cilium</location>
        <location evidence="2">Flagellum</location>
    </subcellularLocation>
    <subcellularLocation>
        <location evidence="4">Host cell membrane</location>
        <topology evidence="4">Lipid-anchor</topology>
    </subcellularLocation>
    <subcellularLocation>
        <location evidence="26">Parasitophorous vacuole membrane</location>
        <topology evidence="26">Lipid-anchor</topology>
    </subcellularLocation>
</comment>
<keyword evidence="21" id="KW-0966">Cell projection</keyword>
<sequence>MDIYSIQNEKCHVKSLDNNNSDSIDELQKRENLAQHRLNSYEQLYFVVQEKTKGRIITSTKMDRIYQYYTFLNPPLGCSVYGEVIKGIHQQTGKMWAMKKIKKSQTSKEEQEKLMNEIQILQKFDHYNIIKIFDFFQDDKFLYIFAELCDGGDLFEKIRQEGSLSEKKAAEIMKQILSAVNYCHQQNIVLRDIKPEKILYQSEKENSLLKFFDFGNSTEFHVNQKLNQKIGTPYYIAPEVLNKNYDQKCDIWSCGVILYILLYGYPPFDGKSEDKIIERVKKGTYSFESNGLEDISKEAKGCIMKLLSYDPTKRYCAEQALQDPWIQKFTNIPEVEQQIIKKILINMINFKKLQKIQETCFKDIFNQLATEKEKQELLMVFQQLDTNNDGKLSRQELLMGYQRIMNADQAVEVVDNILSQIDKNNTGMINYTDFLIASIDKQVLLSQQRLHSTFKIFDIDKNGSICLDEFQSIFMGITDEMLKQIIKELGQNQDGRISLKEFFQMIEKIE</sequence>
<evidence type="ECO:0000256" key="23">
    <source>
        <dbReference type="ARBA" id="ARBA00024334"/>
    </source>
</evidence>
<gene>
    <name evidence="30" type="ORF">PPRIM_AZ9-3.1.T0560189</name>
</gene>
<evidence type="ECO:0000313" key="31">
    <source>
        <dbReference type="Proteomes" id="UP000688137"/>
    </source>
</evidence>
<evidence type="ECO:0000256" key="8">
    <source>
        <dbReference type="ARBA" id="ARBA00022527"/>
    </source>
</evidence>
<accession>A0A8S1M9Q2</accession>
<dbReference type="PROSITE" id="PS50011">
    <property type="entry name" value="PROTEIN_KINASE_DOM"/>
    <property type="match status" value="1"/>
</dbReference>
<dbReference type="CDD" id="cd05117">
    <property type="entry name" value="STKc_CAMK"/>
    <property type="match status" value="1"/>
</dbReference>
<evidence type="ECO:0000256" key="21">
    <source>
        <dbReference type="ARBA" id="ARBA00023273"/>
    </source>
</evidence>
<evidence type="ECO:0000256" key="24">
    <source>
        <dbReference type="ARBA" id="ARBA00047899"/>
    </source>
</evidence>
<evidence type="ECO:0000256" key="18">
    <source>
        <dbReference type="ARBA" id="ARBA00022870"/>
    </source>
</evidence>
<evidence type="ECO:0000256" key="16">
    <source>
        <dbReference type="ARBA" id="ARBA00022840"/>
    </source>
</evidence>
<evidence type="ECO:0000256" key="19">
    <source>
        <dbReference type="ARBA" id="ARBA00023069"/>
    </source>
</evidence>
<dbReference type="Proteomes" id="UP000688137">
    <property type="component" value="Unassembled WGS sequence"/>
</dbReference>
<dbReference type="GO" id="GO:0005524">
    <property type="term" value="F:ATP binding"/>
    <property type="evidence" value="ECO:0007669"/>
    <property type="project" value="UniProtKB-KW"/>
</dbReference>